<keyword evidence="6 8" id="KW-1133">Transmembrane helix</keyword>
<accession>A0A928VK21</accession>
<feature type="transmembrane region" description="Helical" evidence="8">
    <location>
        <begin position="12"/>
        <end position="29"/>
    </location>
</feature>
<protein>
    <recommendedName>
        <fullName evidence="11">Glycosyltransferase RgtA/B/C/D-like domain-containing protein</fullName>
    </recommendedName>
</protein>
<comment type="subcellular location">
    <subcellularLocation>
        <location evidence="1">Cell membrane</location>
        <topology evidence="1">Multi-pass membrane protein</topology>
    </subcellularLocation>
</comment>
<evidence type="ECO:0000313" key="9">
    <source>
        <dbReference type="EMBL" id="MBE9029082.1"/>
    </source>
</evidence>
<comment type="caution">
    <text evidence="9">The sequence shown here is derived from an EMBL/GenBank/DDBJ whole genome shotgun (WGS) entry which is preliminary data.</text>
</comment>
<name>A0A928VK21_9CYAN</name>
<organism evidence="9 10">
    <name type="scientific">Romeriopsis navalis LEGE 11480</name>
    <dbReference type="NCBI Taxonomy" id="2777977"/>
    <lineage>
        <taxon>Bacteria</taxon>
        <taxon>Bacillati</taxon>
        <taxon>Cyanobacteriota</taxon>
        <taxon>Cyanophyceae</taxon>
        <taxon>Leptolyngbyales</taxon>
        <taxon>Leptolyngbyaceae</taxon>
        <taxon>Romeriopsis</taxon>
        <taxon>Romeriopsis navalis</taxon>
    </lineage>
</organism>
<dbReference type="RefSeq" id="WP_264323903.1">
    <property type="nucleotide sequence ID" value="NZ_JADEXQ010000011.1"/>
</dbReference>
<dbReference type="GO" id="GO:0005886">
    <property type="term" value="C:plasma membrane"/>
    <property type="evidence" value="ECO:0007669"/>
    <property type="project" value="UniProtKB-SubCell"/>
</dbReference>
<dbReference type="EMBL" id="JADEXQ010000011">
    <property type="protein sequence ID" value="MBE9029082.1"/>
    <property type="molecule type" value="Genomic_DNA"/>
</dbReference>
<feature type="transmembrane region" description="Helical" evidence="8">
    <location>
        <begin position="210"/>
        <end position="227"/>
    </location>
</feature>
<gene>
    <name evidence="9" type="ORF">IQ266_04815</name>
</gene>
<dbReference type="AlphaFoldDB" id="A0A928VK21"/>
<proteinExistence type="predicted"/>
<evidence type="ECO:0008006" key="11">
    <source>
        <dbReference type="Google" id="ProtNLM"/>
    </source>
</evidence>
<feature type="transmembrane region" description="Helical" evidence="8">
    <location>
        <begin position="429"/>
        <end position="448"/>
    </location>
</feature>
<dbReference type="GO" id="GO:0009103">
    <property type="term" value="P:lipopolysaccharide biosynthetic process"/>
    <property type="evidence" value="ECO:0007669"/>
    <property type="project" value="UniProtKB-ARBA"/>
</dbReference>
<feature type="transmembrane region" description="Helical" evidence="8">
    <location>
        <begin position="365"/>
        <end position="388"/>
    </location>
</feature>
<evidence type="ECO:0000313" key="10">
    <source>
        <dbReference type="Proteomes" id="UP000625316"/>
    </source>
</evidence>
<keyword evidence="10" id="KW-1185">Reference proteome</keyword>
<feature type="transmembrane region" description="Helical" evidence="8">
    <location>
        <begin position="143"/>
        <end position="165"/>
    </location>
</feature>
<feature type="transmembrane region" description="Helical" evidence="8">
    <location>
        <begin position="341"/>
        <end position="359"/>
    </location>
</feature>
<evidence type="ECO:0000256" key="2">
    <source>
        <dbReference type="ARBA" id="ARBA00022475"/>
    </source>
</evidence>
<evidence type="ECO:0000256" key="5">
    <source>
        <dbReference type="ARBA" id="ARBA00022692"/>
    </source>
</evidence>
<dbReference type="InterPro" id="IPR050297">
    <property type="entry name" value="LipidA_mod_glycosyltrf_83"/>
</dbReference>
<dbReference type="Proteomes" id="UP000625316">
    <property type="component" value="Unassembled WGS sequence"/>
</dbReference>
<reference evidence="9" key="1">
    <citation type="submission" date="2020-10" db="EMBL/GenBank/DDBJ databases">
        <authorList>
            <person name="Castelo-Branco R."/>
            <person name="Eusebio N."/>
            <person name="Adriana R."/>
            <person name="Vieira A."/>
            <person name="Brugerolle De Fraissinette N."/>
            <person name="Rezende De Castro R."/>
            <person name="Schneider M.P."/>
            <person name="Vasconcelos V."/>
            <person name="Leao P.N."/>
        </authorList>
    </citation>
    <scope>NUCLEOTIDE SEQUENCE</scope>
    <source>
        <strain evidence="9">LEGE 11480</strain>
    </source>
</reference>
<evidence type="ECO:0000256" key="4">
    <source>
        <dbReference type="ARBA" id="ARBA00022679"/>
    </source>
</evidence>
<sequence>MVSAKPHRGPRWLMPVVVALLIFGIGLRFTHLDQKVYWYDEVSTLLSVSGNSELDIVQDFADLTEPVSPDFLQTYQQFKPDSNSQDTIERLIQENPHHPPLYYLLGRQWGKVFGLTPVSLRGLAVVISLGSFPFAYWLCQELFAMPTVSWMAVALMAISPLHLAYAQEARQYSLWMTLVLGSSAVFLWAMRCSQSDANQTRSPLGRVVSLPSLSWGLYSLLLILGFYTQLFFGLVALGHGLYALGRWAGWVYLPSDPVAPIDSASARPGGRWGYFTASAIALLAFTPWLWVVFREFQNADRLTIWTREYAPTRLGMVKIWLHNLSLSFFDTGLERFSQRLIPAYLAFALLLFYGVYHLSRKAPTASTLFILALMGTTALPLFLPDLLLGGRRTIMPRYLLPFYLSVQITVAYLLGSKIAMMGQQAKSKAWTLATGVLLGAGILSFGAYSQADVWWTKSFNIDNVAVAEIINRSDRPLLINNGPVPFAISQTYHLKTETGVLLEPYCTNCQQDSEGRGELNIPEISDEIAAQFSDRFLLNSYSSKDWTAQLAEWSGGTAKLRYQGRVSQLWELLP</sequence>
<feature type="transmembrane region" description="Helical" evidence="8">
    <location>
        <begin position="118"/>
        <end position="137"/>
    </location>
</feature>
<evidence type="ECO:0000256" key="3">
    <source>
        <dbReference type="ARBA" id="ARBA00022676"/>
    </source>
</evidence>
<dbReference type="PANTHER" id="PTHR33908:SF11">
    <property type="entry name" value="MEMBRANE PROTEIN"/>
    <property type="match status" value="1"/>
</dbReference>
<evidence type="ECO:0000256" key="6">
    <source>
        <dbReference type="ARBA" id="ARBA00022989"/>
    </source>
</evidence>
<feature type="transmembrane region" description="Helical" evidence="8">
    <location>
        <begin position="172"/>
        <end position="190"/>
    </location>
</feature>
<keyword evidence="3" id="KW-0328">Glycosyltransferase</keyword>
<feature type="transmembrane region" description="Helical" evidence="8">
    <location>
        <begin position="400"/>
        <end position="423"/>
    </location>
</feature>
<evidence type="ECO:0000256" key="1">
    <source>
        <dbReference type="ARBA" id="ARBA00004651"/>
    </source>
</evidence>
<keyword evidence="2" id="KW-1003">Cell membrane</keyword>
<evidence type="ECO:0000256" key="8">
    <source>
        <dbReference type="SAM" id="Phobius"/>
    </source>
</evidence>
<dbReference type="PANTHER" id="PTHR33908">
    <property type="entry name" value="MANNOSYLTRANSFERASE YKCB-RELATED"/>
    <property type="match status" value="1"/>
</dbReference>
<feature type="transmembrane region" description="Helical" evidence="8">
    <location>
        <begin position="272"/>
        <end position="293"/>
    </location>
</feature>
<keyword evidence="4" id="KW-0808">Transferase</keyword>
<keyword evidence="5 8" id="KW-0812">Transmembrane</keyword>
<dbReference type="GO" id="GO:0016763">
    <property type="term" value="F:pentosyltransferase activity"/>
    <property type="evidence" value="ECO:0007669"/>
    <property type="project" value="TreeGrafter"/>
</dbReference>
<evidence type="ECO:0000256" key="7">
    <source>
        <dbReference type="ARBA" id="ARBA00023136"/>
    </source>
</evidence>
<keyword evidence="7 8" id="KW-0472">Membrane</keyword>